<dbReference type="AlphaFoldDB" id="A0A0S7XT42"/>
<dbReference type="EMBL" id="LIZX01000109">
    <property type="protein sequence ID" value="KPJ65594.1"/>
    <property type="molecule type" value="Genomic_DNA"/>
</dbReference>
<evidence type="ECO:0000313" key="1">
    <source>
        <dbReference type="EMBL" id="KPJ65594.1"/>
    </source>
</evidence>
<accession>A0A0S7XT42</accession>
<organism evidence="1 2">
    <name type="scientific">candidate division WOR-1 bacterium DG_54_3</name>
    <dbReference type="NCBI Taxonomy" id="1703775"/>
    <lineage>
        <taxon>Bacteria</taxon>
        <taxon>Bacillati</taxon>
        <taxon>Saganbacteria</taxon>
    </lineage>
</organism>
<reference evidence="1 2" key="1">
    <citation type="journal article" date="2015" name="Microbiome">
        <title>Genomic resolution of linkages in carbon, nitrogen, and sulfur cycling among widespread estuary sediment bacteria.</title>
        <authorList>
            <person name="Baker B.J."/>
            <person name="Lazar C.S."/>
            <person name="Teske A.P."/>
            <person name="Dick G.J."/>
        </authorList>
    </citation>
    <scope>NUCLEOTIDE SEQUENCE [LARGE SCALE GENOMIC DNA]</scope>
    <source>
        <strain evidence="1">DG_54_3</strain>
    </source>
</reference>
<proteinExistence type="predicted"/>
<comment type="caution">
    <text evidence="1">The sequence shown here is derived from an EMBL/GenBank/DDBJ whole genome shotgun (WGS) entry which is preliminary data.</text>
</comment>
<evidence type="ECO:0000313" key="2">
    <source>
        <dbReference type="Proteomes" id="UP000051861"/>
    </source>
</evidence>
<sequence>MKYTIEWTLSGGLVLGNARVTAIHPLTKAELLVISPDWPKTKPISYTVPGNAPLGNLRIRVQIKGTNTFGDSGVFEVKELKIKPIKPPKTLKQPNPTITVTTPSSLSRYQLDQKINISWEINYLGRQFELELYDLDGINQLAPYPHIFSGYASLLIATERNFAFDGRYPNI</sequence>
<dbReference type="Proteomes" id="UP000051861">
    <property type="component" value="Unassembled WGS sequence"/>
</dbReference>
<gene>
    <name evidence="1" type="ORF">AMJ44_09855</name>
</gene>
<protein>
    <submittedName>
        <fullName evidence="1">Uncharacterized protein</fullName>
    </submittedName>
</protein>
<name>A0A0S7XT42_UNCSA</name>